<keyword evidence="8" id="KW-0472">Membrane</keyword>
<accession>A0A089M4Z6</accession>
<dbReference type="PANTHER" id="PTHR43166:SF9">
    <property type="entry name" value="GLUTAMATE_ASPARTATE IMPORT ATP-BINDING PROTEIN GLTL"/>
    <property type="match status" value="1"/>
</dbReference>
<keyword evidence="4" id="KW-1003">Cell membrane</keyword>
<dbReference type="HOGENOM" id="CLU_000604_1_22_9"/>
<dbReference type="SMART" id="SM00382">
    <property type="entry name" value="AAA"/>
    <property type="match status" value="1"/>
</dbReference>
<dbReference type="InterPro" id="IPR030679">
    <property type="entry name" value="ABC_ATPase_HisP-typ"/>
</dbReference>
<dbReference type="GO" id="GO:0015424">
    <property type="term" value="F:ABC-type amino acid transporter activity"/>
    <property type="evidence" value="ECO:0007669"/>
    <property type="project" value="InterPro"/>
</dbReference>
<evidence type="ECO:0000256" key="5">
    <source>
        <dbReference type="ARBA" id="ARBA00022741"/>
    </source>
</evidence>
<dbReference type="OrthoDB" id="1679618at2"/>
<evidence type="ECO:0000256" key="7">
    <source>
        <dbReference type="ARBA" id="ARBA00022970"/>
    </source>
</evidence>
<dbReference type="RefSeq" id="WP_025709031.1">
    <property type="nucleotide sequence ID" value="NZ_CP009287.1"/>
</dbReference>
<dbReference type="Gene3D" id="3.40.50.300">
    <property type="entry name" value="P-loop containing nucleotide triphosphate hydrolases"/>
    <property type="match status" value="1"/>
</dbReference>
<evidence type="ECO:0000256" key="2">
    <source>
        <dbReference type="ARBA" id="ARBA00005417"/>
    </source>
</evidence>
<dbReference type="EMBL" id="CP009287">
    <property type="protein sequence ID" value="AIQ66573.1"/>
    <property type="molecule type" value="Genomic_DNA"/>
</dbReference>
<evidence type="ECO:0000259" key="9">
    <source>
        <dbReference type="PROSITE" id="PS50893"/>
    </source>
</evidence>
<dbReference type="eggNOG" id="COG1126">
    <property type="taxonomic scope" value="Bacteria"/>
</dbReference>
<reference evidence="10 11" key="1">
    <citation type="submission" date="2014-08" db="EMBL/GenBank/DDBJ databases">
        <title>Comparative genomics of the Paenibacillus odorifer group.</title>
        <authorList>
            <person name="den Bakker H.C."/>
            <person name="Tsai Y.-C."/>
            <person name="Martin N."/>
            <person name="Korlach J."/>
            <person name="Wiedmann M."/>
        </authorList>
    </citation>
    <scope>NUCLEOTIDE SEQUENCE [LARGE SCALE GENOMIC DNA]</scope>
    <source>
        <strain evidence="10 11">DSM 15220</strain>
    </source>
</reference>
<evidence type="ECO:0000256" key="3">
    <source>
        <dbReference type="ARBA" id="ARBA00022448"/>
    </source>
</evidence>
<dbReference type="PROSITE" id="PS00211">
    <property type="entry name" value="ABC_TRANSPORTER_1"/>
    <property type="match status" value="1"/>
</dbReference>
<keyword evidence="3" id="KW-0813">Transport</keyword>
<feature type="domain" description="ABC transporter" evidence="9">
    <location>
        <begin position="2"/>
        <end position="236"/>
    </location>
</feature>
<dbReference type="InterPro" id="IPR003593">
    <property type="entry name" value="AAA+_ATPase"/>
</dbReference>
<dbReference type="Proteomes" id="UP000029500">
    <property type="component" value="Chromosome"/>
</dbReference>
<dbReference type="InterPro" id="IPR027417">
    <property type="entry name" value="P-loop_NTPase"/>
</dbReference>
<sequence>MISVRHLHKSFGAHKVLTDINVDIHTKEVVVVIGPSGSGKSTFLRCLNLLEQPQEGDIVIEGTSLMAKGTRINDIRTELGMVFQQFNLFPHKKVIENIMLAPVQVRKWPAEQARRKALELLDKVGLSEKAEAYPASLSGGQAQRVAIARALAMEPKIMLFDEPTSALDPEMVGEVLAVMKDLAREGMTMVVVTHEMGFAREVGERVLFMEQGAVIEEGHPEQLFGYPSHERTRAFLSKVL</sequence>
<dbReference type="PROSITE" id="PS50893">
    <property type="entry name" value="ABC_TRANSPORTER_2"/>
    <property type="match status" value="1"/>
</dbReference>
<comment type="similarity">
    <text evidence="2">Belongs to the ABC transporter superfamily.</text>
</comment>
<name>A0A089M4Z6_9BACL</name>
<comment type="subcellular location">
    <subcellularLocation>
        <location evidence="1">Cell membrane</location>
        <topology evidence="1">Peripheral membrane protein</topology>
    </subcellularLocation>
</comment>
<evidence type="ECO:0000256" key="6">
    <source>
        <dbReference type="ARBA" id="ARBA00022840"/>
    </source>
</evidence>
<dbReference type="KEGG" id="pgm:PGRAT_02085"/>
<evidence type="ECO:0000256" key="4">
    <source>
        <dbReference type="ARBA" id="ARBA00022475"/>
    </source>
</evidence>
<dbReference type="SUPFAM" id="SSF52540">
    <property type="entry name" value="P-loop containing nucleoside triphosphate hydrolases"/>
    <property type="match status" value="1"/>
</dbReference>
<evidence type="ECO:0000256" key="1">
    <source>
        <dbReference type="ARBA" id="ARBA00004202"/>
    </source>
</evidence>
<dbReference type="InterPro" id="IPR017871">
    <property type="entry name" value="ABC_transporter-like_CS"/>
</dbReference>
<evidence type="ECO:0000256" key="8">
    <source>
        <dbReference type="ARBA" id="ARBA00023136"/>
    </source>
</evidence>
<evidence type="ECO:0000313" key="11">
    <source>
        <dbReference type="Proteomes" id="UP000029500"/>
    </source>
</evidence>
<dbReference type="GO" id="GO:0016887">
    <property type="term" value="F:ATP hydrolysis activity"/>
    <property type="evidence" value="ECO:0007669"/>
    <property type="project" value="InterPro"/>
</dbReference>
<proteinExistence type="inferred from homology"/>
<keyword evidence="7" id="KW-0029">Amino-acid transport</keyword>
<keyword evidence="11" id="KW-1185">Reference proteome</keyword>
<dbReference type="InterPro" id="IPR003439">
    <property type="entry name" value="ABC_transporter-like_ATP-bd"/>
</dbReference>
<dbReference type="GO" id="GO:0005524">
    <property type="term" value="F:ATP binding"/>
    <property type="evidence" value="ECO:0007669"/>
    <property type="project" value="UniProtKB-KW"/>
</dbReference>
<dbReference type="CDD" id="cd03262">
    <property type="entry name" value="ABC_HisP_GlnQ"/>
    <property type="match status" value="1"/>
</dbReference>
<dbReference type="Pfam" id="PF00005">
    <property type="entry name" value="ABC_tran"/>
    <property type="match status" value="1"/>
</dbReference>
<dbReference type="GO" id="GO:0005886">
    <property type="term" value="C:plasma membrane"/>
    <property type="evidence" value="ECO:0007669"/>
    <property type="project" value="UniProtKB-SubCell"/>
</dbReference>
<keyword evidence="6 10" id="KW-0067">ATP-binding</keyword>
<dbReference type="PIRSF" id="PIRSF039085">
    <property type="entry name" value="ABC_ATPase_HisP"/>
    <property type="match status" value="1"/>
</dbReference>
<dbReference type="PANTHER" id="PTHR43166">
    <property type="entry name" value="AMINO ACID IMPORT ATP-BINDING PROTEIN"/>
    <property type="match status" value="1"/>
</dbReference>
<keyword evidence="5" id="KW-0547">Nucleotide-binding</keyword>
<protein>
    <submittedName>
        <fullName evidence="10">Peptide ABC transporter ATP-binding protein</fullName>
    </submittedName>
</protein>
<dbReference type="InterPro" id="IPR050086">
    <property type="entry name" value="MetN_ABC_transporter-like"/>
</dbReference>
<dbReference type="AlphaFoldDB" id="A0A089M4Z6"/>
<organism evidence="10 11">
    <name type="scientific">Paenibacillus graminis</name>
    <dbReference type="NCBI Taxonomy" id="189425"/>
    <lineage>
        <taxon>Bacteria</taxon>
        <taxon>Bacillati</taxon>
        <taxon>Bacillota</taxon>
        <taxon>Bacilli</taxon>
        <taxon>Bacillales</taxon>
        <taxon>Paenibacillaceae</taxon>
        <taxon>Paenibacillus</taxon>
    </lineage>
</organism>
<gene>
    <name evidence="10" type="ORF">PGRAT_02085</name>
</gene>
<evidence type="ECO:0000313" key="10">
    <source>
        <dbReference type="EMBL" id="AIQ66573.1"/>
    </source>
</evidence>
<dbReference type="FunFam" id="3.40.50.300:FF:000020">
    <property type="entry name" value="Amino acid ABC transporter ATP-binding component"/>
    <property type="match status" value="1"/>
</dbReference>
<dbReference type="STRING" id="189425.PGRAT_02085"/>